<dbReference type="GO" id="GO:0017025">
    <property type="term" value="F:TBP-class protein binding"/>
    <property type="evidence" value="ECO:0007669"/>
    <property type="project" value="InterPro"/>
</dbReference>
<dbReference type="GO" id="GO:0003677">
    <property type="term" value="F:DNA binding"/>
    <property type="evidence" value="ECO:0007669"/>
    <property type="project" value="InterPro"/>
</dbReference>
<reference evidence="2 3" key="1">
    <citation type="submission" date="2019-01" db="EMBL/GenBank/DDBJ databases">
        <title>Sequencing of cultivated peanut Arachis hypogaea provides insights into genome evolution and oil improvement.</title>
        <authorList>
            <person name="Chen X."/>
        </authorList>
    </citation>
    <scope>NUCLEOTIDE SEQUENCE [LARGE SCALE GENOMIC DNA]</scope>
    <source>
        <strain evidence="3">cv. Fuhuasheng</strain>
        <tissue evidence="2">Leaves</tissue>
    </source>
</reference>
<evidence type="ECO:0000256" key="1">
    <source>
        <dbReference type="SAM" id="Phobius"/>
    </source>
</evidence>
<keyword evidence="1" id="KW-0472">Membrane</keyword>
<dbReference type="InterPro" id="IPR044972">
    <property type="entry name" value="Mot1"/>
</dbReference>
<evidence type="ECO:0000313" key="2">
    <source>
        <dbReference type="EMBL" id="RYR67052.1"/>
    </source>
</evidence>
<keyword evidence="1" id="KW-1133">Transmembrane helix</keyword>
<feature type="transmembrane region" description="Helical" evidence="1">
    <location>
        <begin position="99"/>
        <end position="118"/>
    </location>
</feature>
<organism evidence="2 3">
    <name type="scientific">Arachis hypogaea</name>
    <name type="common">Peanut</name>
    <dbReference type="NCBI Taxonomy" id="3818"/>
    <lineage>
        <taxon>Eukaryota</taxon>
        <taxon>Viridiplantae</taxon>
        <taxon>Streptophyta</taxon>
        <taxon>Embryophyta</taxon>
        <taxon>Tracheophyta</taxon>
        <taxon>Spermatophyta</taxon>
        <taxon>Magnoliopsida</taxon>
        <taxon>eudicotyledons</taxon>
        <taxon>Gunneridae</taxon>
        <taxon>Pentapetalae</taxon>
        <taxon>rosids</taxon>
        <taxon>fabids</taxon>
        <taxon>Fabales</taxon>
        <taxon>Fabaceae</taxon>
        <taxon>Papilionoideae</taxon>
        <taxon>50 kb inversion clade</taxon>
        <taxon>dalbergioids sensu lato</taxon>
        <taxon>Dalbergieae</taxon>
        <taxon>Pterocarpus clade</taxon>
        <taxon>Arachis</taxon>
    </lineage>
</organism>
<proteinExistence type="predicted"/>
<protein>
    <recommendedName>
        <fullName evidence="4">SNF2 N-terminal domain-containing protein</fullName>
    </recommendedName>
</protein>
<dbReference type="Gene3D" id="3.40.50.10810">
    <property type="entry name" value="Tandem AAA-ATPase domain"/>
    <property type="match status" value="1"/>
</dbReference>
<dbReference type="PANTHER" id="PTHR36498">
    <property type="entry name" value="TATA-BINDING PROTEIN-ASSOCIATED FACTOR 172"/>
    <property type="match status" value="1"/>
</dbReference>
<dbReference type="EMBL" id="SDMP01000003">
    <property type="protein sequence ID" value="RYR67052.1"/>
    <property type="molecule type" value="Genomic_DNA"/>
</dbReference>
<dbReference type="STRING" id="3818.A0A445DV25"/>
<dbReference type="SUPFAM" id="SSF52540">
    <property type="entry name" value="P-loop containing nucleoside triphosphate hydrolases"/>
    <property type="match status" value="1"/>
</dbReference>
<dbReference type="PANTHER" id="PTHR36498:SF1">
    <property type="entry name" value="TATA-BINDING PROTEIN-ASSOCIATED FACTOR 172"/>
    <property type="match status" value="1"/>
</dbReference>
<name>A0A445DV25_ARAHY</name>
<accession>A0A445DV25</accession>
<evidence type="ECO:0008006" key="4">
    <source>
        <dbReference type="Google" id="ProtNLM"/>
    </source>
</evidence>
<dbReference type="InterPro" id="IPR038718">
    <property type="entry name" value="SNF2-like_sf"/>
</dbReference>
<feature type="transmembrane region" description="Helical" evidence="1">
    <location>
        <begin position="134"/>
        <end position="153"/>
    </location>
</feature>
<keyword evidence="3" id="KW-1185">Reference proteome</keyword>
<sequence>MDHHTSGKCTKFLVAVMVCLKYITRAELFEMFQAYGILYDVVRKDIDYLGQLLWNYCILDEGHIIKNAKSKVTLANNIMDLWSLFDFLMPGFLGTERQVTSYFPFLILIVTSALLIWDEKNLKRLKSSGKLKKVLWRLGILVGYFFKLMPMLSEML</sequence>
<dbReference type="GO" id="GO:0016887">
    <property type="term" value="F:ATP hydrolysis activity"/>
    <property type="evidence" value="ECO:0007669"/>
    <property type="project" value="InterPro"/>
</dbReference>
<dbReference type="AlphaFoldDB" id="A0A445DV25"/>
<keyword evidence="1" id="KW-0812">Transmembrane</keyword>
<evidence type="ECO:0000313" key="3">
    <source>
        <dbReference type="Proteomes" id="UP000289738"/>
    </source>
</evidence>
<comment type="caution">
    <text evidence="2">The sequence shown here is derived from an EMBL/GenBank/DDBJ whole genome shotgun (WGS) entry which is preliminary data.</text>
</comment>
<gene>
    <name evidence="2" type="ORF">Ahy_A03g013287</name>
</gene>
<dbReference type="Proteomes" id="UP000289738">
    <property type="component" value="Chromosome A03"/>
</dbReference>
<dbReference type="InterPro" id="IPR027417">
    <property type="entry name" value="P-loop_NTPase"/>
</dbReference>